<feature type="region of interest" description="Disordered" evidence="2">
    <location>
        <begin position="1"/>
        <end position="71"/>
    </location>
</feature>
<feature type="compositionally biased region" description="Low complexity" evidence="2">
    <location>
        <begin position="38"/>
        <end position="68"/>
    </location>
</feature>
<evidence type="ECO:0008006" key="6">
    <source>
        <dbReference type="Google" id="ProtNLM"/>
    </source>
</evidence>
<sequence>MKFPRRGRRAQASDAATPDSPAAPDAATPEPAAPEPAAPEATTSFDTDTAPAPADASEGQDAAGTRAPARTRRAWSGTRLVALIAAVAVVSLLIGIAVMQFIVSPAELAARTAPPKAGPVTAAVETREIENTVVTRGDVTYADAVDVSLDTGGSDARPVITGHVPEAGAEFNAGSIALEVAGRPVIVFPGELPAYRNLSVGMRGPDVTQLKSALSSMGYWAGDLGSDQFEYDTATALGTLYEQIGYATASGGPEAQDTLQQAERSARDAGVQLAQAQAELQAAVSEGGPDPAAQRASVTAANDALIDAQEALATAQEGVLPTLPSSEALFLSDLPRRVDDVSVARGDILSTSPMTVSGATLTIVGTISKQDAELLSEGLTATFPGPDGEDLTATVQKIIAPKKGKSGDAGSGDDDGGQGGGQSGGAASGDSARYTVRLTPGKLSAAQIDALRGNNVRIRIPVAATDGDVLAVPIAALSAGSGGEDRVELLLERGSGDDAKTENVTVLAGLAADGYVEISSEDPRIEPGAEVVVGR</sequence>
<dbReference type="EMBL" id="SHKI01000004">
    <property type="protein sequence ID" value="RZT65964.1"/>
    <property type="molecule type" value="Genomic_DNA"/>
</dbReference>
<gene>
    <name evidence="4" type="ORF">EV139_1388</name>
</gene>
<feature type="compositionally biased region" description="Low complexity" evidence="2">
    <location>
        <begin position="12"/>
        <end position="30"/>
    </location>
</feature>
<dbReference type="RefSeq" id="WP_241988981.1">
    <property type="nucleotide sequence ID" value="NZ_QYAG01000001.1"/>
</dbReference>
<evidence type="ECO:0000256" key="3">
    <source>
        <dbReference type="SAM" id="Phobius"/>
    </source>
</evidence>
<keyword evidence="3" id="KW-0472">Membrane</keyword>
<dbReference type="Proteomes" id="UP000291832">
    <property type="component" value="Unassembled WGS sequence"/>
</dbReference>
<organism evidence="4 5">
    <name type="scientific">Leucobacter luti</name>
    <dbReference type="NCBI Taxonomy" id="340320"/>
    <lineage>
        <taxon>Bacteria</taxon>
        <taxon>Bacillati</taxon>
        <taxon>Actinomycetota</taxon>
        <taxon>Actinomycetes</taxon>
        <taxon>Micrococcales</taxon>
        <taxon>Microbacteriaceae</taxon>
        <taxon>Leucobacter</taxon>
    </lineage>
</organism>
<accession>A0A4Q7TXK7</accession>
<feature type="compositionally biased region" description="Gly residues" evidence="2">
    <location>
        <begin position="417"/>
        <end position="427"/>
    </location>
</feature>
<dbReference type="AlphaFoldDB" id="A0A4Q7TXK7"/>
<comment type="caution">
    <text evidence="4">The sequence shown here is derived from an EMBL/GenBank/DDBJ whole genome shotgun (WGS) entry which is preliminary data.</text>
</comment>
<reference evidence="4 5" key="1">
    <citation type="journal article" date="2015" name="Stand. Genomic Sci.">
        <title>Genomic Encyclopedia of Bacterial and Archaeal Type Strains, Phase III: the genomes of soil and plant-associated and newly described type strains.</title>
        <authorList>
            <person name="Whitman W.B."/>
            <person name="Woyke T."/>
            <person name="Klenk H.P."/>
            <person name="Zhou Y."/>
            <person name="Lilburn T.G."/>
            <person name="Beck B.J."/>
            <person name="De Vos P."/>
            <person name="Vandamme P."/>
            <person name="Eisen J.A."/>
            <person name="Garrity G."/>
            <person name="Hugenholtz P."/>
            <person name="Kyrpides N.C."/>
        </authorList>
    </citation>
    <scope>NUCLEOTIDE SEQUENCE [LARGE SCALE GENOMIC DNA]</scope>
    <source>
        <strain evidence="4 5">RF6</strain>
    </source>
</reference>
<keyword evidence="5" id="KW-1185">Reference proteome</keyword>
<proteinExistence type="predicted"/>
<keyword evidence="3" id="KW-1133">Transmembrane helix</keyword>
<name>A0A4Q7TXK7_9MICO</name>
<evidence type="ECO:0000256" key="1">
    <source>
        <dbReference type="SAM" id="Coils"/>
    </source>
</evidence>
<protein>
    <recommendedName>
        <fullName evidence="6">Peptidoglycan binding protein</fullName>
    </recommendedName>
</protein>
<feature type="region of interest" description="Disordered" evidence="2">
    <location>
        <begin position="400"/>
        <end position="431"/>
    </location>
</feature>
<evidence type="ECO:0000256" key="2">
    <source>
        <dbReference type="SAM" id="MobiDB-lite"/>
    </source>
</evidence>
<feature type="coiled-coil region" evidence="1">
    <location>
        <begin position="259"/>
        <end position="286"/>
    </location>
</feature>
<keyword evidence="3" id="KW-0812">Transmembrane</keyword>
<keyword evidence="1" id="KW-0175">Coiled coil</keyword>
<evidence type="ECO:0000313" key="4">
    <source>
        <dbReference type="EMBL" id="RZT65964.1"/>
    </source>
</evidence>
<feature type="transmembrane region" description="Helical" evidence="3">
    <location>
        <begin position="80"/>
        <end position="103"/>
    </location>
</feature>
<evidence type="ECO:0000313" key="5">
    <source>
        <dbReference type="Proteomes" id="UP000291832"/>
    </source>
</evidence>